<dbReference type="EnsemblMetazoa" id="Aqu2.1.39457_001">
    <property type="protein sequence ID" value="Aqu2.1.39457_001"/>
    <property type="gene ID" value="Aqu2.1.39457"/>
</dbReference>
<dbReference type="AlphaFoldDB" id="A0A1X7VJ02"/>
<reference evidence="1" key="1">
    <citation type="submission" date="2017-05" db="UniProtKB">
        <authorList>
            <consortium name="EnsemblMetazoa"/>
        </authorList>
    </citation>
    <scope>IDENTIFICATION</scope>
</reference>
<accession>A0A1X7VJ02</accession>
<dbReference type="InParanoid" id="A0A1X7VJ02"/>
<name>A0A1X7VJ02_AMPQE</name>
<protein>
    <submittedName>
        <fullName evidence="1">Uncharacterized protein</fullName>
    </submittedName>
</protein>
<sequence>MDAVKYYEEEILSENDENLSDLVKSLQIEKSTASEHFGQFQTKEIGGAYTTAKSKLYHTLLANQMPPNKIATTIKSVV</sequence>
<proteinExistence type="predicted"/>
<organism evidence="1">
    <name type="scientific">Amphimedon queenslandica</name>
    <name type="common">Sponge</name>
    <dbReference type="NCBI Taxonomy" id="400682"/>
    <lineage>
        <taxon>Eukaryota</taxon>
        <taxon>Metazoa</taxon>
        <taxon>Porifera</taxon>
        <taxon>Demospongiae</taxon>
        <taxon>Heteroscleromorpha</taxon>
        <taxon>Haplosclerida</taxon>
        <taxon>Niphatidae</taxon>
        <taxon>Amphimedon</taxon>
    </lineage>
</organism>
<evidence type="ECO:0000313" key="1">
    <source>
        <dbReference type="EnsemblMetazoa" id="Aqu2.1.39457_001"/>
    </source>
</evidence>